<dbReference type="InterPro" id="IPR041115">
    <property type="entry name" value="SLATT_5"/>
</dbReference>
<dbReference type="AlphaFoldDB" id="A0A1V3FSE1"/>
<keyword evidence="1" id="KW-0472">Membrane</keyword>
<protein>
    <recommendedName>
        <fullName evidence="2">SMODS and SLOG-associating 2TM effector domain-containing protein</fullName>
    </recommendedName>
</protein>
<reference evidence="4" key="1">
    <citation type="submission" date="2016-11" db="EMBL/GenBank/DDBJ databases">
        <title>Draft genome sequence of Anoxybacillus sp. strain 103 isolated from the Qarvajar hot spring in Nagorno-Karabach.</title>
        <authorList>
            <person name="Hovhannisyan P."/>
            <person name="Panosyan H."/>
            <person name="Birkeland N.-K."/>
        </authorList>
    </citation>
    <scope>NUCLEOTIDE SEQUENCE [LARGE SCALE GENOMIC DNA]</scope>
    <source>
        <strain evidence="4">103</strain>
    </source>
</reference>
<feature type="transmembrane region" description="Helical" evidence="1">
    <location>
        <begin position="33"/>
        <end position="54"/>
    </location>
</feature>
<proteinExistence type="predicted"/>
<evidence type="ECO:0000256" key="1">
    <source>
        <dbReference type="SAM" id="Phobius"/>
    </source>
</evidence>
<evidence type="ECO:0000259" key="2">
    <source>
        <dbReference type="Pfam" id="PF18160"/>
    </source>
</evidence>
<accession>A0A1V3FSE1</accession>
<evidence type="ECO:0000313" key="4">
    <source>
        <dbReference type="Proteomes" id="UP000188458"/>
    </source>
</evidence>
<keyword evidence="4" id="KW-1185">Reference proteome</keyword>
<keyword evidence="1" id="KW-0812">Transmembrane</keyword>
<dbReference type="NCBIfam" id="NF033632">
    <property type="entry name" value="SLATT_4"/>
    <property type="match status" value="1"/>
</dbReference>
<dbReference type="EMBL" id="MQAD01000005">
    <property type="protein sequence ID" value="OOE04642.1"/>
    <property type="molecule type" value="Genomic_DNA"/>
</dbReference>
<feature type="domain" description="SMODS and SLOG-associating 2TM effector" evidence="2">
    <location>
        <begin position="7"/>
        <end position="167"/>
    </location>
</feature>
<gene>
    <name evidence="3" type="ORF">BO219_04405</name>
</gene>
<name>A0A1V3FSE1_9BACL</name>
<sequence length="208" mass="23917">MELQDKKNRIKKLRKKAELSRNAHFMIANRLKLYSNCLHSFVLIGSTVTAILTFANYDAFLPIFKNLNDKVYKLTIGLIASLVFIVTVIEEFLKLEKRASEHEGAGKQLTTFIRNADLIEKSTSINEGDILQLTQSYTTICENSPVIPDKVFFKAKKHLYEKIAISKELEINPFMNIYFFKLMMRLKQFKSITANEGAEGEIDKKERG</sequence>
<evidence type="ECO:0000313" key="3">
    <source>
        <dbReference type="EMBL" id="OOE04642.1"/>
    </source>
</evidence>
<feature type="transmembrane region" description="Helical" evidence="1">
    <location>
        <begin position="74"/>
        <end position="93"/>
    </location>
</feature>
<comment type="caution">
    <text evidence="3">The sequence shown here is derived from an EMBL/GenBank/DDBJ whole genome shotgun (WGS) entry which is preliminary data.</text>
</comment>
<keyword evidence="1" id="KW-1133">Transmembrane helix</keyword>
<dbReference type="Pfam" id="PF18160">
    <property type="entry name" value="SLATT_5"/>
    <property type="match status" value="1"/>
</dbReference>
<dbReference type="Proteomes" id="UP000188458">
    <property type="component" value="Unassembled WGS sequence"/>
</dbReference>
<dbReference type="RefSeq" id="WP_077428552.1">
    <property type="nucleotide sequence ID" value="NZ_MQAD01000005.1"/>
</dbReference>
<organism evidence="3 4">
    <name type="scientific">Anoxybacillus kestanbolensis</name>
    <dbReference type="NCBI Taxonomy" id="227476"/>
    <lineage>
        <taxon>Bacteria</taxon>
        <taxon>Bacillati</taxon>
        <taxon>Bacillota</taxon>
        <taxon>Bacilli</taxon>
        <taxon>Bacillales</taxon>
        <taxon>Anoxybacillaceae</taxon>
        <taxon>Anoxybacillus</taxon>
    </lineage>
</organism>